<dbReference type="InterPro" id="IPR022890">
    <property type="entry name" value="Fd--NADP_Rdtase_type_2"/>
</dbReference>
<evidence type="ECO:0000313" key="7">
    <source>
        <dbReference type="EMBL" id="TMQ52559.1"/>
    </source>
</evidence>
<feature type="binding site" evidence="5">
    <location>
        <position position="83"/>
    </location>
    <ligand>
        <name>FAD</name>
        <dbReference type="ChEBI" id="CHEBI:57692"/>
    </ligand>
</feature>
<dbReference type="GO" id="GO:0050661">
    <property type="term" value="F:NADP binding"/>
    <property type="evidence" value="ECO:0007669"/>
    <property type="project" value="UniProtKB-UniRule"/>
</dbReference>
<feature type="binding site" evidence="5">
    <location>
        <position position="320"/>
    </location>
    <ligand>
        <name>FAD</name>
        <dbReference type="ChEBI" id="CHEBI:57692"/>
    </ligand>
</feature>
<gene>
    <name evidence="7" type="ORF">E6K73_02645</name>
</gene>
<feature type="binding site" evidence="5">
    <location>
        <position position="38"/>
    </location>
    <ligand>
        <name>FAD</name>
        <dbReference type="ChEBI" id="CHEBI:57692"/>
    </ligand>
</feature>
<evidence type="ECO:0000256" key="1">
    <source>
        <dbReference type="ARBA" id="ARBA00022630"/>
    </source>
</evidence>
<dbReference type="EC" id="1.18.1.2" evidence="5"/>
<dbReference type="InterPro" id="IPR036188">
    <property type="entry name" value="FAD/NAD-bd_sf"/>
</dbReference>
<keyword evidence="3 5" id="KW-0521">NADP</keyword>
<organism evidence="7 8">
    <name type="scientific">Eiseniibacteriota bacterium</name>
    <dbReference type="NCBI Taxonomy" id="2212470"/>
    <lineage>
        <taxon>Bacteria</taxon>
        <taxon>Candidatus Eiseniibacteriota</taxon>
    </lineage>
</organism>
<keyword evidence="2 5" id="KW-0274">FAD</keyword>
<dbReference type="GO" id="GO:0050660">
    <property type="term" value="F:flavin adenine dinucleotide binding"/>
    <property type="evidence" value="ECO:0007669"/>
    <property type="project" value="UniProtKB-UniRule"/>
</dbReference>
<evidence type="ECO:0000256" key="2">
    <source>
        <dbReference type="ARBA" id="ARBA00022827"/>
    </source>
</evidence>
<comment type="subunit">
    <text evidence="5">Homodimer.</text>
</comment>
<dbReference type="PRINTS" id="PR00469">
    <property type="entry name" value="PNDRDTASEII"/>
</dbReference>
<evidence type="ECO:0000256" key="3">
    <source>
        <dbReference type="ARBA" id="ARBA00022857"/>
    </source>
</evidence>
<keyword evidence="4 5" id="KW-0560">Oxidoreductase</keyword>
<dbReference type="PRINTS" id="PR00368">
    <property type="entry name" value="FADPNR"/>
</dbReference>
<evidence type="ECO:0000256" key="5">
    <source>
        <dbReference type="HAMAP-Rule" id="MF_01685"/>
    </source>
</evidence>
<protein>
    <recommendedName>
        <fullName evidence="5">Ferredoxin--NADP reductase</fullName>
        <shortName evidence="5">FNR</shortName>
        <shortName evidence="5">Fd-NADP(+) reductase</shortName>
        <ecNumber evidence="5">1.18.1.2</ecNumber>
    </recommendedName>
</protein>
<comment type="catalytic activity">
    <reaction evidence="5">
        <text>2 reduced [2Fe-2S]-[ferredoxin] + NADP(+) + H(+) = 2 oxidized [2Fe-2S]-[ferredoxin] + NADPH</text>
        <dbReference type="Rhea" id="RHEA:20125"/>
        <dbReference type="Rhea" id="RHEA-COMP:10000"/>
        <dbReference type="Rhea" id="RHEA-COMP:10001"/>
        <dbReference type="ChEBI" id="CHEBI:15378"/>
        <dbReference type="ChEBI" id="CHEBI:33737"/>
        <dbReference type="ChEBI" id="CHEBI:33738"/>
        <dbReference type="ChEBI" id="CHEBI:57783"/>
        <dbReference type="ChEBI" id="CHEBI:58349"/>
        <dbReference type="EC" id="1.18.1.2"/>
    </reaction>
</comment>
<dbReference type="EMBL" id="VBOT01000031">
    <property type="protein sequence ID" value="TMQ52559.1"/>
    <property type="molecule type" value="Genomic_DNA"/>
</dbReference>
<dbReference type="PANTHER" id="PTHR48105">
    <property type="entry name" value="THIOREDOXIN REDUCTASE 1-RELATED-RELATED"/>
    <property type="match status" value="1"/>
</dbReference>
<dbReference type="HAMAP" id="MF_01685">
    <property type="entry name" value="FENR2"/>
    <property type="match status" value="1"/>
</dbReference>
<dbReference type="SUPFAM" id="SSF51905">
    <property type="entry name" value="FAD/NAD(P)-binding domain"/>
    <property type="match status" value="1"/>
</dbReference>
<feature type="binding site" evidence="5">
    <location>
        <position position="31"/>
    </location>
    <ligand>
        <name>FAD</name>
        <dbReference type="ChEBI" id="CHEBI:57692"/>
    </ligand>
</feature>
<sequence>MHEVLIIGGGPAGLTAGMYCRMRKMTVLVVDAGRVGGQLVSLYGDKPVHDWPGYHRIIANELASHFVRHAEELEVEIVGNRKVMDLARRDEGFELVAQDVVTREEHRYPAQSVIVAIGGGSFEPRKLKVPGEDGLTEDALTYRMPDRSRVAGKRVVVVGGGDSGLESAQAAHEAGAKVTLIQVLERFTGMESNIDLVNQMEIPRHFNTRVRAIEVDDGSIRAVMAQTKGAPEPLRLECDYLVVNIGAAVNLDAVKRWGIEVEGNLIKVDGHMRTSVEGIFACGDIVTYEGKYKLLLTASSEGCVAANSAYLFVRKPQRLTMGELYT</sequence>
<comment type="caution">
    <text evidence="7">The sequence shown here is derived from an EMBL/GenBank/DDBJ whole genome shotgun (WGS) entry which is preliminary data.</text>
</comment>
<name>A0A538SMF7_UNCEI</name>
<dbReference type="InterPro" id="IPR050097">
    <property type="entry name" value="Ferredoxin-NADP_redctase_2"/>
</dbReference>
<feature type="domain" description="FAD/NAD(P)-binding" evidence="6">
    <location>
        <begin position="3"/>
        <end position="302"/>
    </location>
</feature>
<dbReference type="Pfam" id="PF07992">
    <property type="entry name" value="Pyr_redox_2"/>
    <property type="match status" value="1"/>
</dbReference>
<feature type="binding site" evidence="5">
    <location>
        <position position="43"/>
    </location>
    <ligand>
        <name>FAD</name>
        <dbReference type="ChEBI" id="CHEBI:57692"/>
    </ligand>
</feature>
<evidence type="ECO:0000256" key="4">
    <source>
        <dbReference type="ARBA" id="ARBA00023002"/>
    </source>
</evidence>
<evidence type="ECO:0000313" key="8">
    <source>
        <dbReference type="Proteomes" id="UP000320184"/>
    </source>
</evidence>
<dbReference type="Proteomes" id="UP000320184">
    <property type="component" value="Unassembled WGS sequence"/>
</dbReference>
<dbReference type="AlphaFoldDB" id="A0A538SMF7"/>
<evidence type="ECO:0000259" key="6">
    <source>
        <dbReference type="Pfam" id="PF07992"/>
    </source>
</evidence>
<comment type="similarity">
    <text evidence="5">Belongs to the ferredoxin--NADP reductase type 2 family.</text>
</comment>
<comment type="caution">
    <text evidence="5">Lacks conserved residue(s) required for the propagation of feature annotation.</text>
</comment>
<dbReference type="GO" id="GO:0004324">
    <property type="term" value="F:ferredoxin-NADP+ reductase activity"/>
    <property type="evidence" value="ECO:0007669"/>
    <property type="project" value="UniProtKB-UniRule"/>
</dbReference>
<feature type="binding site" evidence="5">
    <location>
        <position position="122"/>
    </location>
    <ligand>
        <name>FAD</name>
        <dbReference type="ChEBI" id="CHEBI:57692"/>
    </ligand>
</feature>
<feature type="binding site" evidence="5">
    <location>
        <position position="284"/>
    </location>
    <ligand>
        <name>FAD</name>
        <dbReference type="ChEBI" id="CHEBI:57692"/>
    </ligand>
</feature>
<proteinExistence type="inferred from homology"/>
<dbReference type="Gene3D" id="3.50.50.60">
    <property type="entry name" value="FAD/NAD(P)-binding domain"/>
    <property type="match status" value="2"/>
</dbReference>
<comment type="cofactor">
    <cofactor evidence="5">
        <name>FAD</name>
        <dbReference type="ChEBI" id="CHEBI:57692"/>
    </cofactor>
    <text evidence="5">Binds 1 FAD per subunit.</text>
</comment>
<dbReference type="InterPro" id="IPR023753">
    <property type="entry name" value="FAD/NAD-binding_dom"/>
</dbReference>
<keyword evidence="1 5" id="KW-0285">Flavoprotein</keyword>
<accession>A0A538SMF7</accession>
<reference evidence="7 8" key="1">
    <citation type="journal article" date="2019" name="Nat. Microbiol.">
        <title>Mediterranean grassland soil C-N compound turnover is dependent on rainfall and depth, and is mediated by genomically divergent microorganisms.</title>
        <authorList>
            <person name="Diamond S."/>
            <person name="Andeer P.F."/>
            <person name="Li Z."/>
            <person name="Crits-Christoph A."/>
            <person name="Burstein D."/>
            <person name="Anantharaman K."/>
            <person name="Lane K.R."/>
            <person name="Thomas B.C."/>
            <person name="Pan C."/>
            <person name="Northen T.R."/>
            <person name="Banfield J.F."/>
        </authorList>
    </citation>
    <scope>NUCLEOTIDE SEQUENCE [LARGE SCALE GENOMIC DNA]</scope>
    <source>
        <strain evidence="7">WS_3</strain>
    </source>
</reference>